<feature type="domain" description="Ketoreductase" evidence="3">
    <location>
        <begin position="5"/>
        <end position="165"/>
    </location>
</feature>
<dbReference type="PRINTS" id="PR00081">
    <property type="entry name" value="GDHRDH"/>
</dbReference>
<dbReference type="FunFam" id="3.40.50.720:FF:000173">
    <property type="entry name" value="3-oxoacyl-[acyl-carrier protein] reductase"/>
    <property type="match status" value="1"/>
</dbReference>
<dbReference type="Gene3D" id="3.40.50.720">
    <property type="entry name" value="NAD(P)-binding Rossmann-like Domain"/>
    <property type="match status" value="1"/>
</dbReference>
<protein>
    <submittedName>
        <fullName evidence="4">Short-chain dehydrogenase</fullName>
    </submittedName>
</protein>
<reference evidence="4 5" key="1">
    <citation type="submission" date="2017-06" db="EMBL/GenBank/DDBJ databases">
        <title>Complete Genome Sequence of the Carbazole-Degrading Bacterium Acinetobacter johnsonii IC001.</title>
        <authorList>
            <person name="Vejarano F."/>
            <person name="Suzuki-Minakuchi C."/>
            <person name="Ohtsubo Y."/>
            <person name="Tsuda M."/>
            <person name="Okada K."/>
            <person name="Nojiri H."/>
        </authorList>
    </citation>
    <scope>NUCLEOTIDE SEQUENCE [LARGE SCALE GENOMIC DNA]</scope>
    <source>
        <strain evidence="4 5">IC001</strain>
    </source>
</reference>
<evidence type="ECO:0000313" key="5">
    <source>
        <dbReference type="Proteomes" id="UP000276980"/>
    </source>
</evidence>
<evidence type="ECO:0000256" key="2">
    <source>
        <dbReference type="ARBA" id="ARBA00023002"/>
    </source>
</evidence>
<comment type="similarity">
    <text evidence="1">Belongs to the short-chain dehydrogenases/reductases (SDR) family.</text>
</comment>
<dbReference type="Proteomes" id="UP000276980">
    <property type="component" value="Chromosome"/>
</dbReference>
<dbReference type="InterPro" id="IPR036291">
    <property type="entry name" value="NAD(P)-bd_dom_sf"/>
</dbReference>
<dbReference type="GO" id="GO:0016616">
    <property type="term" value="F:oxidoreductase activity, acting on the CH-OH group of donors, NAD or NADP as acceptor"/>
    <property type="evidence" value="ECO:0007669"/>
    <property type="project" value="UniProtKB-ARBA"/>
</dbReference>
<dbReference type="PANTHER" id="PTHR42760:SF129">
    <property type="entry name" value="OXIDOREDUCTASE"/>
    <property type="match status" value="1"/>
</dbReference>
<accession>A0A3Q8XED3</accession>
<dbReference type="AlphaFoldDB" id="A0A3Q8XED3"/>
<dbReference type="PROSITE" id="PS00061">
    <property type="entry name" value="ADH_SHORT"/>
    <property type="match status" value="1"/>
</dbReference>
<dbReference type="InterPro" id="IPR020904">
    <property type="entry name" value="Sc_DH/Rdtase_CS"/>
</dbReference>
<dbReference type="EMBL" id="CP022298">
    <property type="protein sequence ID" value="AZN64719.1"/>
    <property type="molecule type" value="Genomic_DNA"/>
</dbReference>
<dbReference type="Pfam" id="PF13561">
    <property type="entry name" value="adh_short_C2"/>
    <property type="match status" value="1"/>
</dbReference>
<dbReference type="InterPro" id="IPR057326">
    <property type="entry name" value="KR_dom"/>
</dbReference>
<dbReference type="GO" id="GO:0030497">
    <property type="term" value="P:fatty acid elongation"/>
    <property type="evidence" value="ECO:0007669"/>
    <property type="project" value="TreeGrafter"/>
</dbReference>
<evidence type="ECO:0000259" key="3">
    <source>
        <dbReference type="SMART" id="SM00822"/>
    </source>
</evidence>
<gene>
    <name evidence="4" type="ORF">CFH90_12010</name>
</gene>
<evidence type="ECO:0000256" key="1">
    <source>
        <dbReference type="ARBA" id="ARBA00006484"/>
    </source>
</evidence>
<dbReference type="RefSeq" id="WP_005015554.1">
    <property type="nucleotide sequence ID" value="NZ_CP022298.1"/>
</dbReference>
<dbReference type="PANTHER" id="PTHR42760">
    <property type="entry name" value="SHORT-CHAIN DEHYDROGENASES/REDUCTASES FAMILY MEMBER"/>
    <property type="match status" value="1"/>
</dbReference>
<dbReference type="PRINTS" id="PR00080">
    <property type="entry name" value="SDRFAMILY"/>
</dbReference>
<organism evidence="4 5">
    <name type="scientific">Acinetobacter johnsonii</name>
    <dbReference type="NCBI Taxonomy" id="40214"/>
    <lineage>
        <taxon>Bacteria</taxon>
        <taxon>Pseudomonadati</taxon>
        <taxon>Pseudomonadota</taxon>
        <taxon>Gammaproteobacteria</taxon>
        <taxon>Moraxellales</taxon>
        <taxon>Moraxellaceae</taxon>
        <taxon>Acinetobacter</taxon>
    </lineage>
</organism>
<evidence type="ECO:0000313" key="4">
    <source>
        <dbReference type="EMBL" id="AZN64719.1"/>
    </source>
</evidence>
<dbReference type="CDD" id="cd05233">
    <property type="entry name" value="SDR_c"/>
    <property type="match status" value="1"/>
</dbReference>
<keyword evidence="2" id="KW-0560">Oxidoreductase</keyword>
<dbReference type="InterPro" id="IPR002347">
    <property type="entry name" value="SDR_fam"/>
</dbReference>
<dbReference type="SUPFAM" id="SSF51735">
    <property type="entry name" value="NAD(P)-binding Rossmann-fold domains"/>
    <property type="match status" value="1"/>
</dbReference>
<name>A0A3Q8XED3_ACIJO</name>
<sequence>MSKINKVLITGGARGIGAAIAQQCKKNGWYPIILDKESADIEVDLLDVEATAAALKKLLKDGPITRLVNNVGMVKPDNIENQSLDDFNQVLSLNVRCSLQCIQALLPNMKSENFGRIVNMSSRAALGKTQRSAYAVSKAGLIGLSRVAALELGVYGITVNSIAPGPIETELFTAANPPDSPVTQQILQSIPVKRLGQPSDIAHACSYFLSDEASFVTGQTLYVCGGMSIGATPV</sequence>
<dbReference type="SMART" id="SM00822">
    <property type="entry name" value="PKS_KR"/>
    <property type="match status" value="1"/>
</dbReference>
<proteinExistence type="inferred from homology"/>